<reference evidence="1 2" key="1">
    <citation type="submission" date="2019-03" db="EMBL/GenBank/DDBJ databases">
        <title>Genomic Encyclopedia of Type Strains, Phase IV (KMG-IV): sequencing the most valuable type-strain genomes for metagenomic binning, comparative biology and taxonomic classification.</title>
        <authorList>
            <person name="Goeker M."/>
        </authorList>
    </citation>
    <scope>NUCLEOTIDE SEQUENCE [LARGE SCALE GENOMIC DNA]</scope>
    <source>
        <strain evidence="1 2">DSM 24984</strain>
    </source>
</reference>
<comment type="caution">
    <text evidence="1">The sequence shown here is derived from an EMBL/GenBank/DDBJ whole genome shotgun (WGS) entry which is preliminary data.</text>
</comment>
<name>A0A4R1KCB3_9BACT</name>
<dbReference type="PIRSF" id="PIRSF009151">
    <property type="entry name" value="DUF779"/>
    <property type="match status" value="1"/>
</dbReference>
<keyword evidence="2" id="KW-1185">Reference proteome</keyword>
<evidence type="ECO:0000313" key="1">
    <source>
        <dbReference type="EMBL" id="TCK62124.1"/>
    </source>
</evidence>
<proteinExistence type="predicted"/>
<organism evidence="1 2">
    <name type="scientific">Seleniivibrio woodruffii</name>
    <dbReference type="NCBI Taxonomy" id="1078050"/>
    <lineage>
        <taxon>Bacteria</taxon>
        <taxon>Pseudomonadati</taxon>
        <taxon>Deferribacterota</taxon>
        <taxon>Deferribacteres</taxon>
        <taxon>Deferribacterales</taxon>
        <taxon>Geovibrionaceae</taxon>
        <taxon>Seleniivibrio</taxon>
    </lineage>
</organism>
<gene>
    <name evidence="1" type="ORF">C8D98_0634</name>
</gene>
<dbReference type="Proteomes" id="UP000294614">
    <property type="component" value="Unassembled WGS sequence"/>
</dbReference>
<evidence type="ECO:0008006" key="3">
    <source>
        <dbReference type="Google" id="ProtNLM"/>
    </source>
</evidence>
<dbReference type="RefSeq" id="WP_132871943.1">
    <property type="nucleotide sequence ID" value="NZ_JAJUHT010000002.1"/>
</dbReference>
<dbReference type="EMBL" id="SMGG01000003">
    <property type="protein sequence ID" value="TCK62124.1"/>
    <property type="molecule type" value="Genomic_DNA"/>
</dbReference>
<dbReference type="AlphaFoldDB" id="A0A4R1KCB3"/>
<dbReference type="OrthoDB" id="3725739at2"/>
<sequence length="117" mass="12747">MKTSTGEPAVVATPAALEAIENLLKEHESVMFYQSGGCCDGSLPLCFGKDEFIISDNDVLLGEVGGCPFYIDFRQYEVWKHTQLILDVGEGFPEGFSLPAGENAHFITKSRVCTIPT</sequence>
<evidence type="ECO:0000313" key="2">
    <source>
        <dbReference type="Proteomes" id="UP000294614"/>
    </source>
</evidence>
<dbReference type="InterPro" id="IPR008497">
    <property type="entry name" value="DUF779"/>
</dbReference>
<protein>
    <recommendedName>
        <fullName evidence="3">DUF779 domain-containing protein</fullName>
    </recommendedName>
</protein>
<dbReference type="Pfam" id="PF05610">
    <property type="entry name" value="DUF779"/>
    <property type="match status" value="1"/>
</dbReference>
<accession>A0A4R1KCB3</accession>